<dbReference type="InterPro" id="IPR003474">
    <property type="entry name" value="Glcn_transporter"/>
</dbReference>
<feature type="transmembrane region" description="Helical" evidence="1">
    <location>
        <begin position="145"/>
        <end position="164"/>
    </location>
</feature>
<proteinExistence type="predicted"/>
<evidence type="ECO:0000256" key="1">
    <source>
        <dbReference type="SAM" id="Phobius"/>
    </source>
</evidence>
<dbReference type="Pfam" id="PF02447">
    <property type="entry name" value="GntP_permease"/>
    <property type="match status" value="1"/>
</dbReference>
<keyword evidence="1" id="KW-0472">Membrane</keyword>
<dbReference type="GO" id="GO:0005886">
    <property type="term" value="C:plasma membrane"/>
    <property type="evidence" value="ECO:0007669"/>
    <property type="project" value="TreeGrafter"/>
</dbReference>
<accession>A0A3E2XLV1</accession>
<feature type="transmembrane region" description="Helical" evidence="1">
    <location>
        <begin position="231"/>
        <end position="250"/>
    </location>
</feature>
<organism evidence="2 3">
    <name type="scientific">Coprococcus catus</name>
    <dbReference type="NCBI Taxonomy" id="116085"/>
    <lineage>
        <taxon>Bacteria</taxon>
        <taxon>Bacillati</taxon>
        <taxon>Bacillota</taxon>
        <taxon>Clostridia</taxon>
        <taxon>Lachnospirales</taxon>
        <taxon>Lachnospiraceae</taxon>
        <taxon>Coprococcus</taxon>
    </lineage>
</organism>
<feature type="transmembrane region" description="Helical" evidence="1">
    <location>
        <begin position="414"/>
        <end position="436"/>
    </location>
</feature>
<keyword evidence="1" id="KW-1133">Transmembrane helix</keyword>
<keyword evidence="1" id="KW-0812">Transmembrane</keyword>
<comment type="caution">
    <text evidence="2">The sequence shown here is derived from an EMBL/GenBank/DDBJ whole genome shotgun (WGS) entry which is preliminary data.</text>
</comment>
<protein>
    <submittedName>
        <fullName evidence="2">GntP family permease</fullName>
    </submittedName>
</protein>
<dbReference type="OrthoDB" id="86125at2"/>
<feature type="transmembrane region" description="Helical" evidence="1">
    <location>
        <begin position="333"/>
        <end position="358"/>
    </location>
</feature>
<name>A0A3E2XLV1_9FIRM</name>
<evidence type="ECO:0000313" key="3">
    <source>
        <dbReference type="Proteomes" id="UP000261231"/>
    </source>
</evidence>
<gene>
    <name evidence="2" type="ORF">DW747_11035</name>
</gene>
<dbReference type="GO" id="GO:0015128">
    <property type="term" value="F:gluconate transmembrane transporter activity"/>
    <property type="evidence" value="ECO:0007669"/>
    <property type="project" value="InterPro"/>
</dbReference>
<dbReference type="PANTHER" id="PTHR30354:SF7">
    <property type="entry name" value="BLL7963 PROTEIN"/>
    <property type="match status" value="1"/>
</dbReference>
<evidence type="ECO:0000313" key="2">
    <source>
        <dbReference type="EMBL" id="RGC45879.1"/>
    </source>
</evidence>
<feature type="transmembrane region" description="Helical" evidence="1">
    <location>
        <begin position="29"/>
        <end position="48"/>
    </location>
</feature>
<feature type="transmembrane region" description="Helical" evidence="1">
    <location>
        <begin position="257"/>
        <end position="276"/>
    </location>
</feature>
<feature type="transmembrane region" description="Helical" evidence="1">
    <location>
        <begin position="60"/>
        <end position="81"/>
    </location>
</feature>
<feature type="transmembrane region" description="Helical" evidence="1">
    <location>
        <begin position="185"/>
        <end position="207"/>
    </location>
</feature>
<dbReference type="EMBL" id="QVFD01000010">
    <property type="protein sequence ID" value="RGC45879.1"/>
    <property type="molecule type" value="Genomic_DNA"/>
</dbReference>
<dbReference type="Proteomes" id="UP000261231">
    <property type="component" value="Unassembled WGS sequence"/>
</dbReference>
<dbReference type="AlphaFoldDB" id="A0A3E2XLV1"/>
<feature type="transmembrane region" description="Helical" evidence="1">
    <location>
        <begin position="296"/>
        <end position="321"/>
    </location>
</feature>
<keyword evidence="3" id="KW-1185">Reference proteome</keyword>
<dbReference type="PANTHER" id="PTHR30354">
    <property type="entry name" value="GNT FAMILY GLUCONATE TRANSPORTER"/>
    <property type="match status" value="1"/>
</dbReference>
<sequence length="440" mass="45877">MSGAEILSLVGIIIGLAVLVVLVMKGINIYVVAFIASIIVAVFGRMNLYEALKTDYMASFASFVQNYWLIFLTGALMGKIYEITNGAKSIARVIVKLFGKKYALVSIPLACGILAYGGVSVYVVSFAVFPIALEVFHEADLPRNYIPAALCFGCSTFAMVAPGAPQIQNAIPSSAVGEDLMAGMVVGFISCGVILVVGCFALMRMVAAQKAKGASFIAKPMDVFSDEDTKLPHPLIAFIPLIVTIILINVKINGQVICQLETGVLAGSVLALIMMWKYQDPSKLLGHVGDTCKSSLNAICNTSAVVAFGGVVKLAPAFAAVVNAMLNIPGPKILSLAIATTVLAGICGSASGGCGIASPLLGPAFVNMGIPAGVVARTISISSAALDSLPHNGYIVTVCNGLCNETHKDCYKPVFVVTVLVPFIGTLVAVALFSMFPNLP</sequence>
<dbReference type="RefSeq" id="WP_015514867.1">
    <property type="nucleotide sequence ID" value="NZ_JAQDKA010000003.1"/>
</dbReference>
<reference evidence="2 3" key="1">
    <citation type="submission" date="2018-08" db="EMBL/GenBank/DDBJ databases">
        <title>A genome reference for cultivated species of the human gut microbiota.</title>
        <authorList>
            <person name="Zou Y."/>
            <person name="Xue W."/>
            <person name="Luo G."/>
        </authorList>
    </citation>
    <scope>NUCLEOTIDE SEQUENCE [LARGE SCALE GENOMIC DNA]</scope>
    <source>
        <strain evidence="2 3">AM28-39</strain>
    </source>
</reference>
<feature type="transmembrane region" description="Helical" evidence="1">
    <location>
        <begin position="6"/>
        <end position="24"/>
    </location>
</feature>
<feature type="transmembrane region" description="Helical" evidence="1">
    <location>
        <begin position="102"/>
        <end position="133"/>
    </location>
</feature>